<feature type="region of interest" description="Disordered" evidence="1">
    <location>
        <begin position="1"/>
        <end position="77"/>
    </location>
</feature>
<organism evidence="2">
    <name type="scientific">Arundo donax</name>
    <name type="common">Giant reed</name>
    <name type="synonym">Donax arundinaceus</name>
    <dbReference type="NCBI Taxonomy" id="35708"/>
    <lineage>
        <taxon>Eukaryota</taxon>
        <taxon>Viridiplantae</taxon>
        <taxon>Streptophyta</taxon>
        <taxon>Embryophyta</taxon>
        <taxon>Tracheophyta</taxon>
        <taxon>Spermatophyta</taxon>
        <taxon>Magnoliopsida</taxon>
        <taxon>Liliopsida</taxon>
        <taxon>Poales</taxon>
        <taxon>Poaceae</taxon>
        <taxon>PACMAD clade</taxon>
        <taxon>Arundinoideae</taxon>
        <taxon>Arundineae</taxon>
        <taxon>Arundo</taxon>
    </lineage>
</organism>
<name>A0A0A8Z3L9_ARUDO</name>
<reference evidence="2" key="2">
    <citation type="journal article" date="2015" name="Data Brief">
        <title>Shoot transcriptome of the giant reed, Arundo donax.</title>
        <authorList>
            <person name="Barrero R.A."/>
            <person name="Guerrero F.D."/>
            <person name="Moolhuijzen P."/>
            <person name="Goolsby J.A."/>
            <person name="Tidwell J."/>
            <person name="Bellgard S.E."/>
            <person name="Bellgard M.I."/>
        </authorList>
    </citation>
    <scope>NUCLEOTIDE SEQUENCE</scope>
    <source>
        <tissue evidence="2">Shoot tissue taken approximately 20 cm above the soil surface</tissue>
    </source>
</reference>
<sequence>MAPFPYLSEPEPCPHRATSCYRPSSPSPTASAHPRAEEIPQTGSPWPGHPIPLRPTRPWFLLTPSPRGPKAQPWPPQVRRTRSIYSYLSLRPSPLC</sequence>
<dbReference type="AlphaFoldDB" id="A0A0A8Z3L9"/>
<reference evidence="2" key="1">
    <citation type="submission" date="2014-09" db="EMBL/GenBank/DDBJ databases">
        <authorList>
            <person name="Magalhaes I.L.F."/>
            <person name="Oliveira U."/>
            <person name="Santos F.R."/>
            <person name="Vidigal T.H.D.A."/>
            <person name="Brescovit A.D."/>
            <person name="Santos A.J."/>
        </authorList>
    </citation>
    <scope>NUCLEOTIDE SEQUENCE</scope>
    <source>
        <tissue evidence="2">Shoot tissue taken approximately 20 cm above the soil surface</tissue>
    </source>
</reference>
<accession>A0A0A8Z3L9</accession>
<proteinExistence type="predicted"/>
<evidence type="ECO:0000256" key="1">
    <source>
        <dbReference type="SAM" id="MobiDB-lite"/>
    </source>
</evidence>
<evidence type="ECO:0000313" key="2">
    <source>
        <dbReference type="EMBL" id="JAD32283.1"/>
    </source>
</evidence>
<dbReference type="EMBL" id="GBRH01265612">
    <property type="protein sequence ID" value="JAD32283.1"/>
    <property type="molecule type" value="Transcribed_RNA"/>
</dbReference>
<protein>
    <submittedName>
        <fullName evidence="2">Uncharacterized protein</fullName>
    </submittedName>
</protein>
<feature type="compositionally biased region" description="Low complexity" evidence="1">
    <location>
        <begin position="23"/>
        <end position="33"/>
    </location>
</feature>